<evidence type="ECO:0000313" key="3">
    <source>
        <dbReference type="Proteomes" id="UP000681720"/>
    </source>
</evidence>
<feature type="non-terminal residue" evidence="2">
    <location>
        <position position="1"/>
    </location>
</feature>
<dbReference type="AlphaFoldDB" id="A0A8S3KC99"/>
<comment type="caution">
    <text evidence="2">The sequence shown here is derived from an EMBL/GenBank/DDBJ whole genome shotgun (WGS) entry which is preliminary data.</text>
</comment>
<dbReference type="Proteomes" id="UP000681720">
    <property type="component" value="Unassembled WGS sequence"/>
</dbReference>
<feature type="compositionally biased region" description="Polar residues" evidence="1">
    <location>
        <begin position="1"/>
        <end position="13"/>
    </location>
</feature>
<dbReference type="EMBL" id="CAJOBJ010378314">
    <property type="protein sequence ID" value="CAF5226443.1"/>
    <property type="molecule type" value="Genomic_DNA"/>
</dbReference>
<feature type="region of interest" description="Disordered" evidence="1">
    <location>
        <begin position="1"/>
        <end position="25"/>
    </location>
</feature>
<accession>A0A8S3KC99</accession>
<organism evidence="2 3">
    <name type="scientific">Rotaria magnacalcarata</name>
    <dbReference type="NCBI Taxonomy" id="392030"/>
    <lineage>
        <taxon>Eukaryota</taxon>
        <taxon>Metazoa</taxon>
        <taxon>Spiralia</taxon>
        <taxon>Gnathifera</taxon>
        <taxon>Rotifera</taxon>
        <taxon>Eurotatoria</taxon>
        <taxon>Bdelloidea</taxon>
        <taxon>Philodinida</taxon>
        <taxon>Philodinidae</taxon>
        <taxon>Rotaria</taxon>
    </lineage>
</organism>
<gene>
    <name evidence="2" type="ORF">GIL414_LOCUS87121</name>
</gene>
<name>A0A8S3KC99_9BILA</name>
<sequence>MIENTSTNINSKDNQVEESKQTISNKINSQIEQKLTTNETIIPHSSILISGHESSSINRYSSILQLPSNSQITIADKNEKNLPSSIDISANIIQSNPFISTETVNLKINDIKSSIH</sequence>
<evidence type="ECO:0000313" key="2">
    <source>
        <dbReference type="EMBL" id="CAF5226443.1"/>
    </source>
</evidence>
<protein>
    <submittedName>
        <fullName evidence="2">Uncharacterized protein</fullName>
    </submittedName>
</protein>
<reference evidence="2" key="1">
    <citation type="submission" date="2021-02" db="EMBL/GenBank/DDBJ databases">
        <authorList>
            <person name="Nowell W R."/>
        </authorList>
    </citation>
    <scope>NUCLEOTIDE SEQUENCE</scope>
</reference>
<evidence type="ECO:0000256" key="1">
    <source>
        <dbReference type="SAM" id="MobiDB-lite"/>
    </source>
</evidence>
<proteinExistence type="predicted"/>